<dbReference type="AlphaFoldDB" id="A0A564ZGL9"/>
<reference evidence="3 4" key="1">
    <citation type="submission" date="2019-07" db="EMBL/GenBank/DDBJ databases">
        <authorList>
            <person name="Cremers G."/>
        </authorList>
    </citation>
    <scope>NUCLEOTIDE SEQUENCE [LARGE SCALE GENOMIC DNA]</scope>
</reference>
<dbReference type="Proteomes" id="UP000334340">
    <property type="component" value="Unassembled WGS sequence"/>
</dbReference>
<dbReference type="InterPro" id="IPR053850">
    <property type="entry name" value="Glyco_hydro_123_N_2"/>
</dbReference>
<gene>
    <name evidence="3" type="ORF">MELA_00864</name>
</gene>
<organism evidence="3 4">
    <name type="scientific">Candidatus Methylomirabilis lanthanidiphila</name>
    <dbReference type="NCBI Taxonomy" id="2211376"/>
    <lineage>
        <taxon>Bacteria</taxon>
        <taxon>Candidatus Methylomirabilota</taxon>
        <taxon>Candidatus Methylomirabilia</taxon>
        <taxon>Candidatus Methylomirabilales</taxon>
        <taxon>Candidatus Methylomirabilaceae</taxon>
        <taxon>Candidatus Methylomirabilis</taxon>
    </lineage>
</organism>
<name>A0A564ZGL9_9BACT</name>
<sequence>MVKWGVVLGSFLVCAACTHSPPPYSAQQWTVWVESSLTRIQPTDSPQTNTVAAIQAARNEAEAFQVIVRAPATQMLRNVDVATSDLVGPATISQSNITCYREQYVPVHVRSAHPHNRWYAPHPSGQWPDALIPSGVPGGIYSSFPFVVPASHNQPVWIEIYVPQGTPAGTYTGTITVTADHVAPVTIPLTLTVWDFTLPDRPALASAFGSYDYSFSIAHQYSAGSDQSALKANLYAALRAHRLGVGIADRTTATTNAMLQQRAIEVSSDDSDVTLAEIKTLFVDNGWNDGLVVFPVDEPSTDGQYRAINRLASRFQALGIPLLATIQNSTAWTAVNGSVDIWVPVFYECISNTAQIRAKLAQGNRVWSYAAGVQPNKAPTWLLDYDLIHYRIPAWLNYSHGQTGLLYWTTAYWEAGDPWTNAANVSPDTGNGEGVLFYPGDKVGAANAAIPSLRLKAIRDGVEDYDYLVLLAQLGDPAFAASLAQALAPTWDRWSHDPTALVAARAQAATRIIALGTGLPTYPNRTR</sequence>
<evidence type="ECO:0000313" key="3">
    <source>
        <dbReference type="EMBL" id="VUZ84491.1"/>
    </source>
</evidence>
<accession>A0A564ZGL9</accession>
<protein>
    <submittedName>
        <fullName evidence="3">Uncharacterized protein</fullName>
    </submittedName>
</protein>
<keyword evidence="4" id="KW-1185">Reference proteome</keyword>
<dbReference type="Pfam" id="PF22680">
    <property type="entry name" value="Glyco_hydro_123_N_2"/>
    <property type="match status" value="1"/>
</dbReference>
<evidence type="ECO:0000259" key="2">
    <source>
        <dbReference type="Pfam" id="PF22680"/>
    </source>
</evidence>
<evidence type="ECO:0000313" key="4">
    <source>
        <dbReference type="Proteomes" id="UP000334340"/>
    </source>
</evidence>
<dbReference type="EMBL" id="CABIKM010000014">
    <property type="protein sequence ID" value="VUZ84491.1"/>
    <property type="molecule type" value="Genomic_DNA"/>
</dbReference>
<dbReference type="Pfam" id="PF13320">
    <property type="entry name" value="GH123_cat"/>
    <property type="match status" value="1"/>
</dbReference>
<proteinExistence type="predicted"/>
<evidence type="ECO:0000259" key="1">
    <source>
        <dbReference type="Pfam" id="PF13320"/>
    </source>
</evidence>
<feature type="domain" description="Glycoside hydrolase 123 N-terminal" evidence="2">
    <location>
        <begin position="41"/>
        <end position="178"/>
    </location>
</feature>
<dbReference type="InterPro" id="IPR025150">
    <property type="entry name" value="GH123_cat"/>
</dbReference>
<feature type="domain" description="Glycoside hydrolase 123 catalytic" evidence="1">
    <location>
        <begin position="275"/>
        <end position="469"/>
    </location>
</feature>